<feature type="chain" id="PRO_5015516193" description="WxL domain-containing protein" evidence="1">
    <location>
        <begin position="27"/>
        <end position="206"/>
    </location>
</feature>
<protein>
    <recommendedName>
        <fullName evidence="4">WxL domain-containing protein</fullName>
    </recommendedName>
</protein>
<organism evidence="2 3">
    <name type="scientific">Weissella cibaria</name>
    <dbReference type="NCBI Taxonomy" id="137591"/>
    <lineage>
        <taxon>Bacteria</taxon>
        <taxon>Bacillati</taxon>
        <taxon>Bacillota</taxon>
        <taxon>Bacilli</taxon>
        <taxon>Lactobacillales</taxon>
        <taxon>Lactobacillaceae</taxon>
        <taxon>Weissella</taxon>
    </lineage>
</organism>
<dbReference type="RefSeq" id="WP_108730845.1">
    <property type="nucleotide sequence ID" value="NZ_CP020928.1"/>
</dbReference>
<evidence type="ECO:0000313" key="2">
    <source>
        <dbReference type="EMBL" id="AWF96277.1"/>
    </source>
</evidence>
<evidence type="ECO:0000313" key="3">
    <source>
        <dbReference type="Proteomes" id="UP000244870"/>
    </source>
</evidence>
<evidence type="ECO:0000256" key="1">
    <source>
        <dbReference type="SAM" id="SignalP"/>
    </source>
</evidence>
<feature type="signal peptide" evidence="1">
    <location>
        <begin position="1"/>
        <end position="26"/>
    </location>
</feature>
<reference evidence="2 3" key="1">
    <citation type="submission" date="2017-04" db="EMBL/GenBank/DDBJ databases">
        <title>Weissella cibaria strain m2 complete genome.</title>
        <authorList>
            <person name="Pan Q."/>
            <person name="Tan M."/>
            <person name="Yao F."/>
            <person name="Su S."/>
        </authorList>
    </citation>
    <scope>NUCLEOTIDE SEQUENCE [LARGE SCALE GENOMIC DNA]</scope>
    <source>
        <strain evidence="2 3">M2</strain>
    </source>
</reference>
<evidence type="ECO:0008006" key="4">
    <source>
        <dbReference type="Google" id="ProtNLM"/>
    </source>
</evidence>
<accession>A0A2S1KTC9</accession>
<name>A0A2S1KTC9_9LACO</name>
<dbReference type="AlphaFoldDB" id="A0A2S1KTC9"/>
<gene>
    <name evidence="2" type="ORF">B6254_1915</name>
</gene>
<dbReference type="Proteomes" id="UP000244870">
    <property type="component" value="Chromosome"/>
</dbReference>
<proteinExistence type="predicted"/>
<keyword evidence="1" id="KW-0732">Signal</keyword>
<sequence length="206" mass="20997">MMKVMTITAALLVAGSVLATAGVASADTSTGKASVEVSGQGGVLQIDKAPGADTKDVTGNTTAKGASIDFGKVTLTQLAEKAQTMPATLAAKTFQVTDTQDSAKWQLTGAVTNFTVAGTDKKFDGTLTINNVPLSTDTSATQGAKLFDAESDGTWNDSHTTWNNKDTGASILVPQDAKVGQYEATITYNLTSGVPADAASATPSTK</sequence>
<dbReference type="EMBL" id="CP020928">
    <property type="protein sequence ID" value="AWF96277.1"/>
    <property type="molecule type" value="Genomic_DNA"/>
</dbReference>